<comment type="caution">
    <text evidence="2">The sequence shown here is derived from an EMBL/GenBank/DDBJ whole genome shotgun (WGS) entry which is preliminary data.</text>
</comment>
<name>A0A0G1PIL9_9BACT</name>
<gene>
    <name evidence="2" type="ORF">UX47_C0009G0004</name>
</gene>
<evidence type="ECO:0000256" key="1">
    <source>
        <dbReference type="SAM" id="Phobius"/>
    </source>
</evidence>
<evidence type="ECO:0000313" key="2">
    <source>
        <dbReference type="EMBL" id="KKU32567.1"/>
    </source>
</evidence>
<evidence type="ECO:0000313" key="3">
    <source>
        <dbReference type="Proteomes" id="UP000034794"/>
    </source>
</evidence>
<feature type="transmembrane region" description="Helical" evidence="1">
    <location>
        <begin position="6"/>
        <end position="25"/>
    </location>
</feature>
<dbReference type="AlphaFoldDB" id="A0A0G1PIL9"/>
<keyword evidence="1" id="KW-0472">Membrane</keyword>
<keyword evidence="1" id="KW-0812">Transmembrane</keyword>
<proteinExistence type="predicted"/>
<reference evidence="2 3" key="1">
    <citation type="journal article" date="2015" name="Nature">
        <title>rRNA introns, odd ribosomes, and small enigmatic genomes across a large radiation of phyla.</title>
        <authorList>
            <person name="Brown C.T."/>
            <person name="Hug L.A."/>
            <person name="Thomas B.C."/>
            <person name="Sharon I."/>
            <person name="Castelle C.J."/>
            <person name="Singh A."/>
            <person name="Wilkins M.J."/>
            <person name="Williams K.H."/>
            <person name="Banfield J.F."/>
        </authorList>
    </citation>
    <scope>NUCLEOTIDE SEQUENCE [LARGE SCALE GENOMIC DNA]</scope>
</reference>
<dbReference type="Proteomes" id="UP000034794">
    <property type="component" value="Unassembled WGS sequence"/>
</dbReference>
<protein>
    <submittedName>
        <fullName evidence="2">Uncharacterized protein</fullName>
    </submittedName>
</protein>
<keyword evidence="1" id="KW-1133">Transmembrane helix</keyword>
<feature type="transmembrane region" description="Helical" evidence="1">
    <location>
        <begin position="30"/>
        <end position="51"/>
    </location>
</feature>
<organism evidence="2 3">
    <name type="scientific">Candidatus Collierbacteria bacterium GW2011_GWA2_46_26</name>
    <dbReference type="NCBI Taxonomy" id="1618381"/>
    <lineage>
        <taxon>Bacteria</taxon>
        <taxon>Candidatus Collieribacteriota</taxon>
    </lineage>
</organism>
<dbReference type="EMBL" id="LCMI01000009">
    <property type="protein sequence ID" value="KKU32567.1"/>
    <property type="molecule type" value="Genomic_DNA"/>
</dbReference>
<accession>A0A0G1PIL9</accession>
<sequence length="326" mass="36209">MGIIFWIVLVVWIVVLLGLLAWVWFADRKVLPIIVLALFLLASAVVGYLNFPSTTAADCVSDTLVTEPKVDQIVYDDLSDGDPTTWTVTIVNPAKASLSLRHTVVIVSEAGHSVDVVYSKMIFSSYRLSGTREEVLCFIEAILGDNKVGFKIWNNDTTDIPRGWTTVVETKGWWDEMTTWNYGDEAHIDSGKPVEGFCEPTKSCVILPAKDHLIHGQLWLAGHEGYAVHFQVEGGYRMTAPIGWQGSTWDYATLLDSLQETIMQASRFAVERDHILDVVEYFCGDPSHLPGTVLDASYLNDDGHTVTIHATWHTTSVGFTCEKVSP</sequence>